<organism evidence="8 9">
    <name type="scientific">Laccaria amethystina LaAM-08-1</name>
    <dbReference type="NCBI Taxonomy" id="1095629"/>
    <lineage>
        <taxon>Eukaryota</taxon>
        <taxon>Fungi</taxon>
        <taxon>Dikarya</taxon>
        <taxon>Basidiomycota</taxon>
        <taxon>Agaricomycotina</taxon>
        <taxon>Agaricomycetes</taxon>
        <taxon>Agaricomycetidae</taxon>
        <taxon>Agaricales</taxon>
        <taxon>Agaricineae</taxon>
        <taxon>Hydnangiaceae</taxon>
        <taxon>Laccaria</taxon>
    </lineage>
</organism>
<accession>A0A0C9Y2H0</accession>
<keyword evidence="3" id="KW-0645">Protease</keyword>
<dbReference type="GO" id="GO:0006508">
    <property type="term" value="P:proteolysis"/>
    <property type="evidence" value="ECO:0007669"/>
    <property type="project" value="UniProtKB-KW"/>
</dbReference>
<evidence type="ECO:0000256" key="1">
    <source>
        <dbReference type="ARBA" id="ARBA00005234"/>
    </source>
</evidence>
<dbReference type="AlphaFoldDB" id="A0A0C9Y2H0"/>
<keyword evidence="4" id="KW-0833">Ubl conjugation pathway</keyword>
<feature type="compositionally biased region" description="Polar residues" evidence="6">
    <location>
        <begin position="743"/>
        <end position="752"/>
    </location>
</feature>
<evidence type="ECO:0000256" key="4">
    <source>
        <dbReference type="ARBA" id="ARBA00022786"/>
    </source>
</evidence>
<evidence type="ECO:0000259" key="7">
    <source>
        <dbReference type="PROSITE" id="PS50600"/>
    </source>
</evidence>
<dbReference type="Pfam" id="PF02902">
    <property type="entry name" value="Peptidase_C48"/>
    <property type="match status" value="2"/>
</dbReference>
<feature type="compositionally biased region" description="Basic and acidic residues" evidence="6">
    <location>
        <begin position="1"/>
        <end position="14"/>
    </location>
</feature>
<dbReference type="EMBL" id="KN838544">
    <property type="protein sequence ID" value="KIK07999.1"/>
    <property type="molecule type" value="Genomic_DNA"/>
</dbReference>
<dbReference type="GO" id="GO:0016926">
    <property type="term" value="P:protein desumoylation"/>
    <property type="evidence" value="ECO:0007669"/>
    <property type="project" value="TreeGrafter"/>
</dbReference>
<keyword evidence="5" id="KW-0378">Hydrolase</keyword>
<dbReference type="PROSITE" id="PS50600">
    <property type="entry name" value="ULP_PROTEASE"/>
    <property type="match status" value="1"/>
</dbReference>
<feature type="compositionally biased region" description="Polar residues" evidence="6">
    <location>
        <begin position="17"/>
        <end position="66"/>
    </location>
</feature>
<evidence type="ECO:0000256" key="5">
    <source>
        <dbReference type="ARBA" id="ARBA00022801"/>
    </source>
</evidence>
<keyword evidence="2" id="KW-0597">Phosphoprotein</keyword>
<dbReference type="GO" id="GO:0070139">
    <property type="term" value="F:SUMO-specific endopeptidase activity"/>
    <property type="evidence" value="ECO:0007669"/>
    <property type="project" value="TreeGrafter"/>
</dbReference>
<dbReference type="SUPFAM" id="SSF54001">
    <property type="entry name" value="Cysteine proteinases"/>
    <property type="match status" value="1"/>
</dbReference>
<evidence type="ECO:0000256" key="2">
    <source>
        <dbReference type="ARBA" id="ARBA00022553"/>
    </source>
</evidence>
<dbReference type="InterPro" id="IPR051947">
    <property type="entry name" value="Sentrin-specific_protease"/>
</dbReference>
<dbReference type="InterPro" id="IPR038765">
    <property type="entry name" value="Papain-like_cys_pep_sf"/>
</dbReference>
<name>A0A0C9Y2H0_9AGAR</name>
<feature type="region of interest" description="Disordered" evidence="6">
    <location>
        <begin position="1"/>
        <end position="82"/>
    </location>
</feature>
<comment type="similarity">
    <text evidence="1">Belongs to the peptidase C48 family.</text>
</comment>
<dbReference type="Gene3D" id="3.40.395.10">
    <property type="entry name" value="Adenoviral Proteinase, Chain A"/>
    <property type="match status" value="1"/>
</dbReference>
<feature type="region of interest" description="Disordered" evidence="6">
    <location>
        <begin position="452"/>
        <end position="535"/>
    </location>
</feature>
<dbReference type="PANTHER" id="PTHR46896">
    <property type="entry name" value="SENTRIN-SPECIFIC PROTEASE"/>
    <property type="match status" value="1"/>
</dbReference>
<gene>
    <name evidence="8" type="ORF">K443DRAFT_672883</name>
</gene>
<protein>
    <recommendedName>
        <fullName evidence="7">Ubiquitin-like protease family profile domain-containing protein</fullName>
    </recommendedName>
</protein>
<dbReference type="InterPro" id="IPR003653">
    <property type="entry name" value="Peptidase_C48_C"/>
</dbReference>
<sequence length="950" mass="105275">MTTKTERSEIKGLHGIESSSRSSINNYRDASNGTSIWKKNPTVIQTPVNAKGRQQTTAAQVLSQGGNPRGGGYAVGNTTSRRTLTAFQPRKKQKIDEGTTFGGNVRRKQPKEERPVLAPEVIEVDDEDYDSAHHSTDDILLRSPLVPGTSRTRSTTQNHDSHSYNHAEPSRTSMSLPPRSGNVVVPDGKDTEWLERKIDPPEDDPIRQFSDEETNVLRGKGKVKSIVNTIEAKSIPQIDLRQAINLKQHMKPRAQLKVMHPESTTQRDRIATSSTNFFKGKDSKQARAVPRTLPVKEFFIGTRLYGEDKPSVLSWSTSDCIDITHGPVTQLTSFDVGTNCSSVTYTVQSTSSSGNEAPVIKLDTWSKLKRLNHKAGHAFKMGTPHAGSIVVKFDTSHPDWAPSSYHTFTQWLSKHINKSEKLSGQKAADAVWEQQSNHSGLLFMSARAGKSSNSIRKAVANTSSKKRAAPDGSASEDEFATPPRTVESRAASRTSRRPSTPIEIDSSSGNVVEVSEAGPSNIRRSTRRSTAAAQAPQIDPDEVILVYPHGVPGAVNITNADMGRLDPGEFLNDTLIEFGLKLWLRELEDTDPELAKQIHVFSSFFYKKLNKKNFQEGYNSVRKWTSKFDLFQKKYIIVPINENLHWYLAIIYEPEHVLQPPATQRQTRSHSAPKPLSKTAGTIRMRSNSPIADRDGHRGQTMSETEVEEGLHDFQSSCSITATSGDSSTTTTTPREQSTTATIQGANCETSSSDLIDIEMDDLVEEVMDHTPNSSKARSASPMKEDDNRQPTTDREVEVIQDAPGSNIFNHPDRDVSEFIAGIPPSKFYASSKNVKDKRKEIDLSPMEIHDDAEEQCEFSAGQPQTYVITLDSLGGPHKQAVNQLTRYLKLEAKDKKGIEQPTSATGLVAAVPTQPNFCDCGVYLLHLAQTFMKNPQHYFQRTLVRFCVL</sequence>
<dbReference type="PANTHER" id="PTHR46896:SF3">
    <property type="entry name" value="FI06413P-RELATED"/>
    <property type="match status" value="1"/>
</dbReference>
<dbReference type="GO" id="GO:0005737">
    <property type="term" value="C:cytoplasm"/>
    <property type="evidence" value="ECO:0007669"/>
    <property type="project" value="TreeGrafter"/>
</dbReference>
<evidence type="ECO:0000256" key="6">
    <source>
        <dbReference type="SAM" id="MobiDB-lite"/>
    </source>
</evidence>
<feature type="region of interest" description="Disordered" evidence="6">
    <location>
        <begin position="769"/>
        <end position="793"/>
    </location>
</feature>
<dbReference type="Proteomes" id="UP000054477">
    <property type="component" value="Unassembled WGS sequence"/>
</dbReference>
<feature type="compositionally biased region" description="Polar residues" evidence="6">
    <location>
        <begin position="661"/>
        <end position="670"/>
    </location>
</feature>
<feature type="region of interest" description="Disordered" evidence="6">
    <location>
        <begin position="133"/>
        <end position="187"/>
    </location>
</feature>
<feature type="compositionally biased region" description="Polar residues" evidence="6">
    <location>
        <begin position="149"/>
        <end position="158"/>
    </location>
</feature>
<evidence type="ECO:0000313" key="8">
    <source>
        <dbReference type="EMBL" id="KIK07999.1"/>
    </source>
</evidence>
<evidence type="ECO:0000256" key="3">
    <source>
        <dbReference type="ARBA" id="ARBA00022670"/>
    </source>
</evidence>
<feature type="compositionally biased region" description="Basic and acidic residues" evidence="6">
    <location>
        <begin position="783"/>
        <end position="793"/>
    </location>
</feature>
<proteinExistence type="inferred from homology"/>
<feature type="compositionally biased region" description="Low complexity" evidence="6">
    <location>
        <begin position="719"/>
        <end position="742"/>
    </location>
</feature>
<reference evidence="8 9" key="1">
    <citation type="submission" date="2014-04" db="EMBL/GenBank/DDBJ databases">
        <authorList>
            <consortium name="DOE Joint Genome Institute"/>
            <person name="Kuo A."/>
            <person name="Kohler A."/>
            <person name="Nagy L.G."/>
            <person name="Floudas D."/>
            <person name="Copeland A."/>
            <person name="Barry K.W."/>
            <person name="Cichocki N."/>
            <person name="Veneault-Fourrey C."/>
            <person name="LaButti K."/>
            <person name="Lindquist E.A."/>
            <person name="Lipzen A."/>
            <person name="Lundell T."/>
            <person name="Morin E."/>
            <person name="Murat C."/>
            <person name="Sun H."/>
            <person name="Tunlid A."/>
            <person name="Henrissat B."/>
            <person name="Grigoriev I.V."/>
            <person name="Hibbett D.S."/>
            <person name="Martin F."/>
            <person name="Nordberg H.P."/>
            <person name="Cantor M.N."/>
            <person name="Hua S.X."/>
        </authorList>
    </citation>
    <scope>NUCLEOTIDE SEQUENCE [LARGE SCALE GENOMIC DNA]</scope>
    <source>
        <strain evidence="8 9">LaAM-08-1</strain>
    </source>
</reference>
<dbReference type="STRING" id="1095629.A0A0C9Y2H0"/>
<feature type="compositionally biased region" description="Low complexity" evidence="6">
    <location>
        <begin position="488"/>
        <end position="501"/>
    </location>
</feature>
<keyword evidence="9" id="KW-1185">Reference proteome</keyword>
<feature type="compositionally biased region" description="Polar residues" evidence="6">
    <location>
        <begin position="452"/>
        <end position="463"/>
    </location>
</feature>
<dbReference type="HOGENOM" id="CLU_010190_0_0_1"/>
<dbReference type="OrthoDB" id="442460at2759"/>
<feature type="region of interest" description="Disordered" evidence="6">
    <location>
        <begin position="661"/>
        <end position="752"/>
    </location>
</feature>
<feature type="compositionally biased region" description="Basic and acidic residues" evidence="6">
    <location>
        <begin position="159"/>
        <end position="169"/>
    </location>
</feature>
<reference evidence="9" key="2">
    <citation type="submission" date="2015-01" db="EMBL/GenBank/DDBJ databases">
        <title>Evolutionary Origins and Diversification of the Mycorrhizal Mutualists.</title>
        <authorList>
            <consortium name="DOE Joint Genome Institute"/>
            <consortium name="Mycorrhizal Genomics Consortium"/>
            <person name="Kohler A."/>
            <person name="Kuo A."/>
            <person name="Nagy L.G."/>
            <person name="Floudas D."/>
            <person name="Copeland A."/>
            <person name="Barry K.W."/>
            <person name="Cichocki N."/>
            <person name="Veneault-Fourrey C."/>
            <person name="LaButti K."/>
            <person name="Lindquist E.A."/>
            <person name="Lipzen A."/>
            <person name="Lundell T."/>
            <person name="Morin E."/>
            <person name="Murat C."/>
            <person name="Riley R."/>
            <person name="Ohm R."/>
            <person name="Sun H."/>
            <person name="Tunlid A."/>
            <person name="Henrissat B."/>
            <person name="Grigoriev I.V."/>
            <person name="Hibbett D.S."/>
            <person name="Martin F."/>
        </authorList>
    </citation>
    <scope>NUCLEOTIDE SEQUENCE [LARGE SCALE GENOMIC DNA]</scope>
    <source>
        <strain evidence="9">LaAM-08-1</strain>
    </source>
</reference>
<feature type="domain" description="Ubiquitin-like protease family profile" evidence="7">
    <location>
        <begin position="555"/>
        <end position="932"/>
    </location>
</feature>
<evidence type="ECO:0000313" key="9">
    <source>
        <dbReference type="Proteomes" id="UP000054477"/>
    </source>
</evidence>
<dbReference type="GO" id="GO:0005634">
    <property type="term" value="C:nucleus"/>
    <property type="evidence" value="ECO:0007669"/>
    <property type="project" value="TreeGrafter"/>
</dbReference>